<protein>
    <recommendedName>
        <fullName evidence="6">XK-related protein</fullName>
    </recommendedName>
</protein>
<dbReference type="InterPro" id="IPR018629">
    <property type="entry name" value="XK-rel"/>
</dbReference>
<feature type="transmembrane region" description="Helical" evidence="6">
    <location>
        <begin position="303"/>
        <end position="327"/>
    </location>
</feature>
<feature type="transmembrane region" description="Helical" evidence="6">
    <location>
        <begin position="379"/>
        <end position="401"/>
    </location>
</feature>
<feature type="transmembrane region" description="Helical" evidence="6">
    <location>
        <begin position="37"/>
        <end position="59"/>
    </location>
</feature>
<evidence type="ECO:0000256" key="5">
    <source>
        <dbReference type="ARBA" id="ARBA00023136"/>
    </source>
</evidence>
<feature type="transmembrane region" description="Helical" evidence="6">
    <location>
        <begin position="264"/>
        <end position="283"/>
    </location>
</feature>
<comment type="similarity">
    <text evidence="2 6">Belongs to the XK family.</text>
</comment>
<dbReference type="OMA" id="EWEIGQT"/>
<keyword evidence="4 6" id="KW-1133">Transmembrane helix</keyword>
<organism evidence="7 8">
    <name type="scientific">Amphilophus citrinellus</name>
    <name type="common">Midas cichlid</name>
    <name type="synonym">Cichlasoma citrinellum</name>
    <dbReference type="NCBI Taxonomy" id="61819"/>
    <lineage>
        <taxon>Eukaryota</taxon>
        <taxon>Metazoa</taxon>
        <taxon>Chordata</taxon>
        <taxon>Craniata</taxon>
        <taxon>Vertebrata</taxon>
        <taxon>Euteleostomi</taxon>
        <taxon>Actinopterygii</taxon>
        <taxon>Neopterygii</taxon>
        <taxon>Teleostei</taxon>
        <taxon>Neoteleostei</taxon>
        <taxon>Acanthomorphata</taxon>
        <taxon>Ovalentaria</taxon>
        <taxon>Cichlomorphae</taxon>
        <taxon>Cichliformes</taxon>
        <taxon>Cichlidae</taxon>
        <taxon>New World cichlids</taxon>
        <taxon>Cichlasomatinae</taxon>
        <taxon>Heroini</taxon>
        <taxon>Amphilophus</taxon>
    </lineage>
</organism>
<dbReference type="Proteomes" id="UP000261340">
    <property type="component" value="Unplaced"/>
</dbReference>
<feature type="transmembrane region" description="Helical" evidence="6">
    <location>
        <begin position="65"/>
        <end position="88"/>
    </location>
</feature>
<comment type="subcellular location">
    <subcellularLocation>
        <location evidence="1 6">Membrane</location>
        <topology evidence="1 6">Multi-pass membrane protein</topology>
    </subcellularLocation>
</comment>
<dbReference type="Ensembl" id="ENSACIT00000016257.1">
    <property type="protein sequence ID" value="ENSACIP00000015843.1"/>
    <property type="gene ID" value="ENSACIG00000012264.1"/>
</dbReference>
<dbReference type="Pfam" id="PF09815">
    <property type="entry name" value="XK-related"/>
    <property type="match status" value="1"/>
</dbReference>
<evidence type="ECO:0000256" key="6">
    <source>
        <dbReference type="RuleBase" id="RU910716"/>
    </source>
</evidence>
<proteinExistence type="inferred from homology"/>
<sequence>HYNRNKPISDLEQCSSVAENGVMLVVNHSRVRPPFGVLLATALYCAEFVTAAVLCSMYHNTEDVIWMSLTIVFMLMPAVLIQLTLTFIHRDLGRDRPLVLLLHLLLLGPIIRCFEALVIYFKAGKNEEPYVTISRKITLKKGQGTQMEWEIGQKERMLATHMNAFKRTAVIQAFLGSTPQLTLQLYATIQEKYILPTRTVLMVITLISITYGALVCTVLAIQIRYDDYKVRLHPRAYLCMIVWRGLEIATRITALVLFSTALTYWTILVAVANLLFFFFLPWVEFWARKGSLTQNVEKNFSKLGTTVVLCMFTLLYACINIFCWSAVQLDLTHQELIERKQRWGHLAMYYCGRFVENFLLITLWYFFKSDFYEYVCAPLLVVQLLICYSLAVLFMLLFYQFCHPFRRLFKYNVHDCLHCACCHKRRAEEPVELLDTQGSQPPDLTSQLAERETDIVEDLMEAA</sequence>
<dbReference type="AlphaFoldDB" id="A0A3Q0S1T3"/>
<keyword evidence="8" id="KW-1185">Reference proteome</keyword>
<evidence type="ECO:0000313" key="8">
    <source>
        <dbReference type="Proteomes" id="UP000261340"/>
    </source>
</evidence>
<keyword evidence="3 6" id="KW-0812">Transmembrane</keyword>
<feature type="transmembrane region" description="Helical" evidence="6">
    <location>
        <begin position="100"/>
        <end position="121"/>
    </location>
</feature>
<reference evidence="7" key="1">
    <citation type="submission" date="2025-08" db="UniProtKB">
        <authorList>
            <consortium name="Ensembl"/>
        </authorList>
    </citation>
    <scope>IDENTIFICATION</scope>
</reference>
<keyword evidence="5 6" id="KW-0472">Membrane</keyword>
<dbReference type="InterPro" id="IPR051773">
    <property type="entry name" value="XK-related_adapter"/>
</dbReference>
<evidence type="ECO:0000256" key="3">
    <source>
        <dbReference type="ARBA" id="ARBA00022692"/>
    </source>
</evidence>
<evidence type="ECO:0000256" key="2">
    <source>
        <dbReference type="ARBA" id="ARBA00008789"/>
    </source>
</evidence>
<name>A0A3Q0S1T3_AMPCI</name>
<evidence type="ECO:0000313" key="7">
    <source>
        <dbReference type="Ensembl" id="ENSACIP00000015843.1"/>
    </source>
</evidence>
<dbReference type="GO" id="GO:0005886">
    <property type="term" value="C:plasma membrane"/>
    <property type="evidence" value="ECO:0007669"/>
    <property type="project" value="UniProtKB-ARBA"/>
</dbReference>
<feature type="transmembrane region" description="Helical" evidence="6">
    <location>
        <begin position="347"/>
        <end position="367"/>
    </location>
</feature>
<dbReference type="PANTHER" id="PTHR14297">
    <property type="entry name" value="MEMBRANE TRANSPORT PROTEIN XK FAMILY MEMBER"/>
    <property type="match status" value="1"/>
</dbReference>
<reference evidence="7" key="2">
    <citation type="submission" date="2025-09" db="UniProtKB">
        <authorList>
            <consortium name="Ensembl"/>
        </authorList>
    </citation>
    <scope>IDENTIFICATION</scope>
</reference>
<dbReference type="PANTHER" id="PTHR14297:SF4">
    <property type="entry name" value="XK-RELATED PROTEIN 2"/>
    <property type="match status" value="1"/>
</dbReference>
<feature type="transmembrane region" description="Helical" evidence="6">
    <location>
        <begin position="200"/>
        <end position="225"/>
    </location>
</feature>
<dbReference type="GeneTree" id="ENSGT00390000003231"/>
<evidence type="ECO:0000256" key="4">
    <source>
        <dbReference type="ARBA" id="ARBA00022989"/>
    </source>
</evidence>
<accession>A0A3Q0S1T3</accession>
<evidence type="ECO:0000256" key="1">
    <source>
        <dbReference type="ARBA" id="ARBA00004141"/>
    </source>
</evidence>